<evidence type="ECO:0000259" key="1">
    <source>
        <dbReference type="PROSITE" id="PS50206"/>
    </source>
</evidence>
<feature type="domain" description="Rhodanese" evidence="1">
    <location>
        <begin position="16"/>
        <end position="98"/>
    </location>
</feature>
<dbReference type="PROSITE" id="PS50206">
    <property type="entry name" value="RHODANESE_3"/>
    <property type="match status" value="1"/>
</dbReference>
<dbReference type="RefSeq" id="WP_250675256.1">
    <property type="nucleotide sequence ID" value="NZ_BAAACE010000028.1"/>
</dbReference>
<dbReference type="PANTHER" id="PTHR43031">
    <property type="entry name" value="FAD-DEPENDENT OXIDOREDUCTASE"/>
    <property type="match status" value="1"/>
</dbReference>
<dbReference type="SUPFAM" id="SSF52821">
    <property type="entry name" value="Rhodanese/Cell cycle control phosphatase"/>
    <property type="match status" value="1"/>
</dbReference>
<accession>A0ABU0MY15</accession>
<dbReference type="Pfam" id="PF00581">
    <property type="entry name" value="Rhodanese"/>
    <property type="match status" value="1"/>
</dbReference>
<dbReference type="EMBL" id="JAUSWG010000003">
    <property type="protein sequence ID" value="MDQ0555731.1"/>
    <property type="molecule type" value="Genomic_DNA"/>
</dbReference>
<protein>
    <submittedName>
        <fullName evidence="2">Rhodanese-related sulfurtransferase</fullName>
    </submittedName>
</protein>
<sequence length="98" mass="11660">MNYIDIENEQLKELMKDEHTVLLDVRTKDEFEERSIDGSINIPLHDLMYDIDEIEEFKDKKVIVYCRSGHRSITACNLLELEGFNNIYNLKYGILNYK</sequence>
<dbReference type="PANTHER" id="PTHR43031:SF1">
    <property type="entry name" value="PYRIDINE NUCLEOTIDE-DISULPHIDE OXIDOREDUCTASE"/>
    <property type="match status" value="1"/>
</dbReference>
<dbReference type="InterPro" id="IPR001763">
    <property type="entry name" value="Rhodanese-like_dom"/>
</dbReference>
<gene>
    <name evidence="2" type="ORF">QOZ92_000844</name>
</gene>
<name>A0ABU0MY15_9FIRM</name>
<dbReference type="SMART" id="SM00450">
    <property type="entry name" value="RHOD"/>
    <property type="match status" value="1"/>
</dbReference>
<dbReference type="CDD" id="cd00158">
    <property type="entry name" value="RHOD"/>
    <property type="match status" value="1"/>
</dbReference>
<dbReference type="Gene3D" id="3.40.250.10">
    <property type="entry name" value="Rhodanese-like domain"/>
    <property type="match status" value="1"/>
</dbReference>
<keyword evidence="3" id="KW-1185">Reference proteome</keyword>
<evidence type="ECO:0000313" key="2">
    <source>
        <dbReference type="EMBL" id="MDQ0555731.1"/>
    </source>
</evidence>
<dbReference type="InterPro" id="IPR050229">
    <property type="entry name" value="GlpE_sulfurtransferase"/>
</dbReference>
<evidence type="ECO:0000313" key="3">
    <source>
        <dbReference type="Proteomes" id="UP001232584"/>
    </source>
</evidence>
<reference evidence="2 3" key="1">
    <citation type="submission" date="2023-07" db="EMBL/GenBank/DDBJ databases">
        <title>Genomic Encyclopedia of Type Strains, Phase IV (KMG-IV): sequencing the most valuable type-strain genomes for metagenomic binning, comparative biology and taxonomic classification.</title>
        <authorList>
            <person name="Goeker M."/>
        </authorList>
    </citation>
    <scope>NUCLEOTIDE SEQUENCE [LARGE SCALE GENOMIC DNA]</scope>
    <source>
        <strain evidence="2 3">DSM 15049</strain>
    </source>
</reference>
<dbReference type="InterPro" id="IPR036873">
    <property type="entry name" value="Rhodanese-like_dom_sf"/>
</dbReference>
<dbReference type="Proteomes" id="UP001232584">
    <property type="component" value="Unassembled WGS sequence"/>
</dbReference>
<organism evidence="2 3">
    <name type="scientific">Paraclostridium ghonii</name>
    <dbReference type="NCBI Taxonomy" id="29358"/>
    <lineage>
        <taxon>Bacteria</taxon>
        <taxon>Bacillati</taxon>
        <taxon>Bacillota</taxon>
        <taxon>Clostridia</taxon>
        <taxon>Peptostreptococcales</taxon>
        <taxon>Peptostreptococcaceae</taxon>
        <taxon>Paraclostridium</taxon>
    </lineage>
</organism>
<proteinExistence type="predicted"/>
<comment type="caution">
    <text evidence="2">The sequence shown here is derived from an EMBL/GenBank/DDBJ whole genome shotgun (WGS) entry which is preliminary data.</text>
</comment>